<dbReference type="Proteomes" id="UP001321766">
    <property type="component" value="Chromosome"/>
</dbReference>
<comment type="cofactor">
    <cofactor evidence="1">
        <name>FMN</name>
        <dbReference type="ChEBI" id="CHEBI:58210"/>
    </cofactor>
</comment>
<feature type="region of interest" description="Disordered" evidence="6">
    <location>
        <begin position="1"/>
        <end position="123"/>
    </location>
</feature>
<feature type="compositionally biased region" description="Basic residues" evidence="6">
    <location>
        <begin position="97"/>
        <end position="107"/>
    </location>
</feature>
<accession>A0ABN6SE50</accession>
<evidence type="ECO:0000313" key="9">
    <source>
        <dbReference type="Proteomes" id="UP001321766"/>
    </source>
</evidence>
<name>A0ABN6SE50_9BIFI</name>
<evidence type="ECO:0000256" key="4">
    <source>
        <dbReference type="ARBA" id="ARBA00022857"/>
    </source>
</evidence>
<dbReference type="InterPro" id="IPR013785">
    <property type="entry name" value="Aldolase_TIM"/>
</dbReference>
<organism evidence="8 9">
    <name type="scientific">Bombiscardovia nodaiensis</name>
    <dbReference type="NCBI Taxonomy" id="2932181"/>
    <lineage>
        <taxon>Bacteria</taxon>
        <taxon>Bacillati</taxon>
        <taxon>Actinomycetota</taxon>
        <taxon>Actinomycetes</taxon>
        <taxon>Bifidobacteriales</taxon>
        <taxon>Bifidobacteriaceae</taxon>
        <taxon>Bombiscardovia</taxon>
    </lineage>
</organism>
<evidence type="ECO:0000256" key="3">
    <source>
        <dbReference type="ARBA" id="ARBA00022643"/>
    </source>
</evidence>
<keyword evidence="3" id="KW-0288">FMN</keyword>
<evidence type="ECO:0000256" key="2">
    <source>
        <dbReference type="ARBA" id="ARBA00022630"/>
    </source>
</evidence>
<evidence type="ECO:0000256" key="5">
    <source>
        <dbReference type="ARBA" id="ARBA00023002"/>
    </source>
</evidence>
<sequence>MDELHEYQEAFGRPVEVNALGRHAQTSVGASEGLETTAAMPKYGHDYAGKAGESSQSDKFGKAAERAQEGEAGKSGKKHAADNPDNPDNPDKAHKSDKPKKLKKSSKLGKGEPGGKAQQATAKLTKVKVPGLFTPMSLRQVQVRNRIWLPPMCMYSVQAQDGVATDFHYQHYVSRALGGFGLVIVESTAVSPQARISPCDLGLWNDRQEQALQRIATDVRAAGAVPVIQLNHAGRKASSGCSSLGYISRTVPADLGGWQPLAPSPLAYGKMDTPRQLGVGEIGAIVEDFAAAARRAVRAGFEGIEIHAAHGYLLSEFLDPLTNVRSDEYGGEFEHRIRLVVEVADAIRAAIPQTMPLLVRVSATDWAQGGWDLEQTIELARVLKAHGVDLVDVSTGAIVSGVYTPAKPGYQVPFAQQVRAQALVPTTAVGLITKPKQAECIVRWGQADAVEIGRAALRDPYWPLRAAYKLGLPTNQAPYPQAYLQGAYGTKR</sequence>
<dbReference type="InterPro" id="IPR044152">
    <property type="entry name" value="YqjM-like"/>
</dbReference>
<protein>
    <submittedName>
        <fullName evidence="8">NADH-dependent flavin oxidoreductase</fullName>
    </submittedName>
</protein>
<evidence type="ECO:0000259" key="7">
    <source>
        <dbReference type="Pfam" id="PF00724"/>
    </source>
</evidence>
<reference evidence="8 9" key="1">
    <citation type="journal article" date="2023" name="Microbiol. Spectr.">
        <title>Symbiosis of Carpenter Bees with Uncharacterized Lactic Acid Bacteria Showing NAD Auxotrophy.</title>
        <authorList>
            <person name="Kawasaki S."/>
            <person name="Ozawa K."/>
            <person name="Mori T."/>
            <person name="Yamamoto A."/>
            <person name="Ito M."/>
            <person name="Ohkuma M."/>
            <person name="Sakamoto M."/>
            <person name="Matsutani M."/>
        </authorList>
    </citation>
    <scope>NUCLEOTIDE SEQUENCE [LARGE SCALE GENOMIC DNA]</scope>
    <source>
        <strain evidence="8 9">Kim37-2</strain>
    </source>
</reference>
<keyword evidence="9" id="KW-1185">Reference proteome</keyword>
<dbReference type="PANTHER" id="PTHR43303:SF4">
    <property type="entry name" value="NADPH DEHYDROGENASE C23G7.10C-RELATED"/>
    <property type="match status" value="1"/>
</dbReference>
<keyword evidence="2" id="KW-0285">Flavoprotein</keyword>
<feature type="domain" description="NADH:flavin oxidoreductase/NADH oxidase N-terminal" evidence="7">
    <location>
        <begin position="132"/>
        <end position="470"/>
    </location>
</feature>
<keyword evidence="4" id="KW-0521">NADP</keyword>
<keyword evidence="5" id="KW-0560">Oxidoreductase</keyword>
<evidence type="ECO:0000256" key="1">
    <source>
        <dbReference type="ARBA" id="ARBA00001917"/>
    </source>
</evidence>
<gene>
    <name evidence="8" type="primary">baiC</name>
    <name evidence="8" type="ORF">KIM372_13380</name>
</gene>
<dbReference type="CDD" id="cd02932">
    <property type="entry name" value="OYE_YqiM_FMN"/>
    <property type="match status" value="1"/>
</dbReference>
<evidence type="ECO:0000313" key="8">
    <source>
        <dbReference type="EMBL" id="BDR53431.1"/>
    </source>
</evidence>
<dbReference type="EMBL" id="AP026798">
    <property type="protein sequence ID" value="BDR53431.1"/>
    <property type="molecule type" value="Genomic_DNA"/>
</dbReference>
<dbReference type="InterPro" id="IPR001155">
    <property type="entry name" value="OxRdtase_FMN_N"/>
</dbReference>
<feature type="compositionally biased region" description="Basic and acidic residues" evidence="6">
    <location>
        <begin position="59"/>
        <end position="82"/>
    </location>
</feature>
<evidence type="ECO:0000256" key="6">
    <source>
        <dbReference type="SAM" id="MobiDB-lite"/>
    </source>
</evidence>
<proteinExistence type="predicted"/>
<dbReference type="PANTHER" id="PTHR43303">
    <property type="entry name" value="NADPH DEHYDROGENASE C23G7.10C-RELATED"/>
    <property type="match status" value="1"/>
</dbReference>
<dbReference type="Gene3D" id="3.20.20.70">
    <property type="entry name" value="Aldolase class I"/>
    <property type="match status" value="1"/>
</dbReference>
<dbReference type="SUPFAM" id="SSF51395">
    <property type="entry name" value="FMN-linked oxidoreductases"/>
    <property type="match status" value="1"/>
</dbReference>
<dbReference type="Pfam" id="PF00724">
    <property type="entry name" value="Oxidored_FMN"/>
    <property type="match status" value="1"/>
</dbReference>